<accession>A0ABD5QKW7</accession>
<dbReference type="InterPro" id="IPR041049">
    <property type="entry name" value="DUF5615"/>
</dbReference>
<comment type="caution">
    <text evidence="2">The sequence shown here is derived from an EMBL/GenBank/DDBJ whole genome shotgun (WGS) entry which is preliminary data.</text>
</comment>
<dbReference type="AlphaFoldDB" id="A0ABD5QKW7"/>
<gene>
    <name evidence="2" type="ORF">ACFPFO_18255</name>
</gene>
<evidence type="ECO:0000259" key="1">
    <source>
        <dbReference type="Pfam" id="PF18480"/>
    </source>
</evidence>
<reference evidence="2 3" key="1">
    <citation type="journal article" date="2019" name="Int. J. Syst. Evol. Microbiol.">
        <title>The Global Catalogue of Microorganisms (GCM) 10K type strain sequencing project: providing services to taxonomists for standard genome sequencing and annotation.</title>
        <authorList>
            <consortium name="The Broad Institute Genomics Platform"/>
            <consortium name="The Broad Institute Genome Sequencing Center for Infectious Disease"/>
            <person name="Wu L."/>
            <person name="Ma J."/>
        </authorList>
    </citation>
    <scope>NUCLEOTIDE SEQUENCE [LARGE SCALE GENOMIC DNA]</scope>
    <source>
        <strain evidence="2 3">CGMCC 1.15824</strain>
    </source>
</reference>
<dbReference type="RefSeq" id="WP_224829338.1">
    <property type="nucleotide sequence ID" value="NZ_JAIVEF010000019.1"/>
</dbReference>
<organism evidence="2 3">
    <name type="scientific">Saliphagus infecundisoli</name>
    <dbReference type="NCBI Taxonomy" id="1849069"/>
    <lineage>
        <taxon>Archaea</taxon>
        <taxon>Methanobacteriati</taxon>
        <taxon>Methanobacteriota</taxon>
        <taxon>Stenosarchaea group</taxon>
        <taxon>Halobacteria</taxon>
        <taxon>Halobacteriales</taxon>
        <taxon>Natrialbaceae</taxon>
        <taxon>Saliphagus</taxon>
    </lineage>
</organism>
<keyword evidence="3" id="KW-1185">Reference proteome</keyword>
<dbReference type="Pfam" id="PF18480">
    <property type="entry name" value="DUF5615"/>
    <property type="match status" value="1"/>
</dbReference>
<evidence type="ECO:0000313" key="3">
    <source>
        <dbReference type="Proteomes" id="UP001595925"/>
    </source>
</evidence>
<feature type="domain" description="DUF5615" evidence="1">
    <location>
        <begin position="5"/>
        <end position="109"/>
    </location>
</feature>
<evidence type="ECO:0000313" key="2">
    <source>
        <dbReference type="EMBL" id="MFC4989662.1"/>
    </source>
</evidence>
<proteinExistence type="predicted"/>
<name>A0ABD5QKW7_9EURY</name>
<dbReference type="EMBL" id="JBHSJG010000053">
    <property type="protein sequence ID" value="MFC4989662.1"/>
    <property type="molecule type" value="Genomic_DNA"/>
</dbReference>
<dbReference type="Proteomes" id="UP001595925">
    <property type="component" value="Unassembled WGS sequence"/>
</dbReference>
<protein>
    <submittedName>
        <fullName evidence="2">DUF5615 family PIN-like protein</fullName>
    </submittedName>
</protein>
<sequence>MAGIRLLTDEHVPGPFLTAIDALGYDVLRAKDEFPEGTPDRRLLEFGRATDRVVVTCDTRFAVIDGSLVTDHGGVIYTEQALLQRNPERAADAVDRIAATIPADEISGSEFYLSDWL</sequence>